<dbReference type="PRINTS" id="PR00143">
    <property type="entry name" value="CITRTSNTHASE"/>
</dbReference>
<evidence type="ECO:0000256" key="1">
    <source>
        <dbReference type="ARBA" id="ARBA00005163"/>
    </source>
</evidence>
<dbReference type="InterPro" id="IPR002020">
    <property type="entry name" value="Citrate_synthase"/>
</dbReference>
<dbReference type="GO" id="GO:0005975">
    <property type="term" value="P:carbohydrate metabolic process"/>
    <property type="evidence" value="ECO:0007669"/>
    <property type="project" value="TreeGrafter"/>
</dbReference>
<dbReference type="EC" id="2.3.3.16" evidence="3"/>
<dbReference type="InterPro" id="IPR016142">
    <property type="entry name" value="Citrate_synth-like_lrg_a-sub"/>
</dbReference>
<evidence type="ECO:0000256" key="3">
    <source>
        <dbReference type="ARBA" id="ARBA00012972"/>
    </source>
</evidence>
<dbReference type="GO" id="GO:0036440">
    <property type="term" value="F:citrate synthase activity"/>
    <property type="evidence" value="ECO:0007669"/>
    <property type="project" value="UniProtKB-EC"/>
</dbReference>
<evidence type="ECO:0000259" key="5">
    <source>
        <dbReference type="Pfam" id="PF13411"/>
    </source>
</evidence>
<keyword evidence="7" id="KW-1185">Reference proteome</keyword>
<name>A0A318SQA7_9DEIO</name>
<sequence>MTSWISAAEATERLGVNKATLYAYVSRGLVRSRAAGGTTRARTYAADDIATLVRRKEDRREPQRVARTALDWGSPVLESELTLIADDRLFYRGMDATELARFASVEEVAGLLWSGELRAPPLPLHAQLALVPLPSGAHLLEAFGHALTHAGAHDLQAGFTRADDLPKSAARVLALLYATVERFERVPPAPDLPLHRRLARALGRGDDRSADLVRRALVLTADHELNVSSFTARCVASSGASVHHAALAGLCALQGVRHGLATELAFDLLADAGEGRPRDALRRATRRHGSPPGFGHTLYPNGDPRAKALVDVIEDDFRDEPIVRVGREVAEIAHTELGLHPNVDFALSLAAHVLKRGALDGVALFALGRTVGWLAHAIEAARSQALIRPRAKYVGPLPNR</sequence>
<dbReference type="CDD" id="cd06102">
    <property type="entry name" value="citrate_synt_like_2"/>
    <property type="match status" value="1"/>
</dbReference>
<comment type="pathway">
    <text evidence="1">Carbohydrate metabolism; tricarboxylic acid cycle.</text>
</comment>
<dbReference type="GO" id="GO:0006355">
    <property type="term" value="P:regulation of DNA-templated transcription"/>
    <property type="evidence" value="ECO:0007669"/>
    <property type="project" value="InterPro"/>
</dbReference>
<dbReference type="EMBL" id="QJSX01000004">
    <property type="protein sequence ID" value="PYE54953.1"/>
    <property type="molecule type" value="Genomic_DNA"/>
</dbReference>
<dbReference type="OrthoDB" id="9786046at2"/>
<reference evidence="6 7" key="1">
    <citation type="submission" date="2018-06" db="EMBL/GenBank/DDBJ databases">
        <title>Genomic Encyclopedia of Type Strains, Phase IV (KMG-IV): sequencing the most valuable type-strain genomes for metagenomic binning, comparative biology and taxonomic classification.</title>
        <authorList>
            <person name="Goeker M."/>
        </authorList>
    </citation>
    <scope>NUCLEOTIDE SEQUENCE [LARGE SCALE GENOMIC DNA]</scope>
    <source>
        <strain evidence="6 7">DSM 18048</strain>
    </source>
</reference>
<dbReference type="SUPFAM" id="SSF46955">
    <property type="entry name" value="Putative DNA-binding domain"/>
    <property type="match status" value="1"/>
</dbReference>
<dbReference type="UniPathway" id="UPA00223"/>
<dbReference type="InterPro" id="IPR009061">
    <property type="entry name" value="DNA-bd_dom_put_sf"/>
</dbReference>
<dbReference type="Pfam" id="PF00285">
    <property type="entry name" value="Citrate_synt"/>
    <property type="match status" value="1"/>
</dbReference>
<evidence type="ECO:0000313" key="7">
    <source>
        <dbReference type="Proteomes" id="UP000248326"/>
    </source>
</evidence>
<comment type="similarity">
    <text evidence="2">Belongs to the citrate synthase family.</text>
</comment>
<evidence type="ECO:0000256" key="2">
    <source>
        <dbReference type="ARBA" id="ARBA00010566"/>
    </source>
</evidence>
<protein>
    <recommendedName>
        <fullName evidence="3">citrate synthase (unknown stereospecificity)</fullName>
        <ecNumber evidence="3">2.3.3.16</ecNumber>
    </recommendedName>
</protein>
<evidence type="ECO:0000256" key="4">
    <source>
        <dbReference type="ARBA" id="ARBA00022679"/>
    </source>
</evidence>
<dbReference type="InterPro" id="IPR016143">
    <property type="entry name" value="Citrate_synth-like_sm_a-sub"/>
</dbReference>
<dbReference type="GO" id="GO:0003677">
    <property type="term" value="F:DNA binding"/>
    <property type="evidence" value="ECO:0007669"/>
    <property type="project" value="InterPro"/>
</dbReference>
<dbReference type="PANTHER" id="PTHR11739">
    <property type="entry name" value="CITRATE SYNTHASE"/>
    <property type="match status" value="1"/>
</dbReference>
<dbReference type="RefSeq" id="WP_110886059.1">
    <property type="nucleotide sequence ID" value="NZ_QJSX01000004.1"/>
</dbReference>
<accession>A0A318SQA7</accession>
<dbReference type="PANTHER" id="PTHR11739:SF4">
    <property type="entry name" value="CITRATE SYNTHASE, PEROXISOMAL"/>
    <property type="match status" value="1"/>
</dbReference>
<dbReference type="InterPro" id="IPR000551">
    <property type="entry name" value="MerR-type_HTH_dom"/>
</dbReference>
<dbReference type="AlphaFoldDB" id="A0A318SQA7"/>
<dbReference type="Gene3D" id="1.10.580.10">
    <property type="entry name" value="Citrate Synthase, domain 1"/>
    <property type="match status" value="1"/>
</dbReference>
<dbReference type="Pfam" id="PF13411">
    <property type="entry name" value="MerR_1"/>
    <property type="match status" value="1"/>
</dbReference>
<proteinExistence type="inferred from homology"/>
<feature type="domain" description="HTH merR-type" evidence="5">
    <location>
        <begin position="7"/>
        <end position="52"/>
    </location>
</feature>
<dbReference type="Proteomes" id="UP000248326">
    <property type="component" value="Unassembled WGS sequence"/>
</dbReference>
<organism evidence="6 7">
    <name type="scientific">Deinococcus yavapaiensis KR-236</name>
    <dbReference type="NCBI Taxonomy" id="694435"/>
    <lineage>
        <taxon>Bacteria</taxon>
        <taxon>Thermotogati</taxon>
        <taxon>Deinococcota</taxon>
        <taxon>Deinococci</taxon>
        <taxon>Deinococcales</taxon>
        <taxon>Deinococcaceae</taxon>
        <taxon>Deinococcus</taxon>
    </lineage>
</organism>
<gene>
    <name evidence="6" type="ORF">DES52_104227</name>
</gene>
<dbReference type="SUPFAM" id="SSF48256">
    <property type="entry name" value="Citrate synthase"/>
    <property type="match status" value="1"/>
</dbReference>
<dbReference type="InterPro" id="IPR036969">
    <property type="entry name" value="Citrate_synthase_sf"/>
</dbReference>
<keyword evidence="4" id="KW-0808">Transferase</keyword>
<comment type="caution">
    <text evidence="6">The sequence shown here is derived from an EMBL/GenBank/DDBJ whole genome shotgun (WGS) entry which is preliminary data.</text>
</comment>
<dbReference type="Gene3D" id="1.10.230.10">
    <property type="entry name" value="Cytochrome P450-Terp, domain 2"/>
    <property type="match status" value="1"/>
</dbReference>
<evidence type="ECO:0000313" key="6">
    <source>
        <dbReference type="EMBL" id="PYE54953.1"/>
    </source>
</evidence>
<dbReference type="GO" id="GO:0005829">
    <property type="term" value="C:cytosol"/>
    <property type="evidence" value="ECO:0007669"/>
    <property type="project" value="TreeGrafter"/>
</dbReference>
<dbReference type="GO" id="GO:0006099">
    <property type="term" value="P:tricarboxylic acid cycle"/>
    <property type="evidence" value="ECO:0007669"/>
    <property type="project" value="UniProtKB-UniPathway"/>
</dbReference>